<feature type="transmembrane region" description="Helical" evidence="7">
    <location>
        <begin position="272"/>
        <end position="303"/>
    </location>
</feature>
<comment type="caution">
    <text evidence="10">The sequence shown here is derived from an EMBL/GenBank/DDBJ whole genome shotgun (WGS) entry which is preliminary data.</text>
</comment>
<name>A0ABV1HYI4_9FIRM</name>
<keyword evidence="4 7" id="KW-1133">Transmembrane helix</keyword>
<feature type="domain" description="MacB-like periplasmic core" evidence="9">
    <location>
        <begin position="22"/>
        <end position="243"/>
    </location>
</feature>
<dbReference type="EMBL" id="JBBMFC010000002">
    <property type="protein sequence ID" value="MEQ2577469.1"/>
    <property type="molecule type" value="Genomic_DNA"/>
</dbReference>
<reference evidence="10 11" key="1">
    <citation type="submission" date="2024-03" db="EMBL/GenBank/DDBJ databases">
        <title>Human intestinal bacterial collection.</title>
        <authorList>
            <person name="Pauvert C."/>
            <person name="Hitch T.C.A."/>
            <person name="Clavel T."/>
        </authorList>
    </citation>
    <scope>NUCLEOTIDE SEQUENCE [LARGE SCALE GENOMIC DNA]</scope>
    <source>
        <strain evidence="10 11">CLA-AA-H78B</strain>
    </source>
</reference>
<keyword evidence="5 7" id="KW-0472">Membrane</keyword>
<organism evidence="10 11">
    <name type="scientific">Hominiventricola aquisgranensis</name>
    <dbReference type="NCBI Taxonomy" id="3133164"/>
    <lineage>
        <taxon>Bacteria</taxon>
        <taxon>Bacillati</taxon>
        <taxon>Bacillota</taxon>
        <taxon>Clostridia</taxon>
        <taxon>Lachnospirales</taxon>
        <taxon>Lachnospiraceae</taxon>
        <taxon>Hominiventricola</taxon>
    </lineage>
</organism>
<evidence type="ECO:0000313" key="10">
    <source>
        <dbReference type="EMBL" id="MEQ2577469.1"/>
    </source>
</evidence>
<evidence type="ECO:0000259" key="9">
    <source>
        <dbReference type="Pfam" id="PF12704"/>
    </source>
</evidence>
<keyword evidence="11" id="KW-1185">Reference proteome</keyword>
<dbReference type="PANTHER" id="PTHR30572">
    <property type="entry name" value="MEMBRANE COMPONENT OF TRANSPORTER-RELATED"/>
    <property type="match status" value="1"/>
</dbReference>
<comment type="similarity">
    <text evidence="6">Belongs to the ABC-4 integral membrane protein family.</text>
</comment>
<evidence type="ECO:0000256" key="1">
    <source>
        <dbReference type="ARBA" id="ARBA00004651"/>
    </source>
</evidence>
<sequence length="404" mass="43523">MGQLWEYVKMALANIRMNRGRSFLTMLGIIIGVSSVILIMSVGNGARMEMEQELTAVAGGQIYIYVNSNLEEVPVITEADREAIRMLDGVKGCTSTAGNMLNSVTTGKGTFDAIVNYADPDDEFSNNSVMACGHWYTWDDFYAGNDVAVISEADAVRMFGTTDVIGLTFEMDDGDVIKNMRIVGVKKSIDGAFVATGYGDAYLDINVPYTSDSYWAQFNDFDNVYVFSQNSSGTKEIAQEVKSLLEARHGMTGQDAFLIEDFESQMASVMQVLSMITIFIMLVAAISLLVGGIGVMNIMLVSVTERTREIGIRKALGARTKSILVQFLAESAIITGIGGVIGIVLGIGGAYAICALPMVAFSPSVSMATVLTATIFSCGVGIFFGIYPARKAAHLSPIEALRRN</sequence>
<feature type="domain" description="ABC3 transporter permease C-terminal" evidence="8">
    <location>
        <begin position="282"/>
        <end position="397"/>
    </location>
</feature>
<dbReference type="RefSeq" id="WP_349143542.1">
    <property type="nucleotide sequence ID" value="NZ_JBBMFC010000002.1"/>
</dbReference>
<evidence type="ECO:0000256" key="3">
    <source>
        <dbReference type="ARBA" id="ARBA00022692"/>
    </source>
</evidence>
<dbReference type="InterPro" id="IPR003838">
    <property type="entry name" value="ABC3_permease_C"/>
</dbReference>
<accession>A0ABV1HYI4</accession>
<feature type="transmembrane region" description="Helical" evidence="7">
    <location>
        <begin position="324"/>
        <end position="353"/>
    </location>
</feature>
<dbReference type="Pfam" id="PF12704">
    <property type="entry name" value="MacB_PCD"/>
    <property type="match status" value="1"/>
</dbReference>
<dbReference type="PANTHER" id="PTHR30572:SF4">
    <property type="entry name" value="ABC TRANSPORTER PERMEASE YTRF"/>
    <property type="match status" value="1"/>
</dbReference>
<dbReference type="Pfam" id="PF02687">
    <property type="entry name" value="FtsX"/>
    <property type="match status" value="1"/>
</dbReference>
<keyword evidence="2" id="KW-1003">Cell membrane</keyword>
<evidence type="ECO:0000259" key="8">
    <source>
        <dbReference type="Pfam" id="PF02687"/>
    </source>
</evidence>
<gene>
    <name evidence="10" type="ORF">WMO62_01275</name>
</gene>
<evidence type="ECO:0000256" key="7">
    <source>
        <dbReference type="SAM" id="Phobius"/>
    </source>
</evidence>
<dbReference type="InterPro" id="IPR025857">
    <property type="entry name" value="MacB_PCD"/>
</dbReference>
<comment type="subcellular location">
    <subcellularLocation>
        <location evidence="1">Cell membrane</location>
        <topology evidence="1">Multi-pass membrane protein</topology>
    </subcellularLocation>
</comment>
<feature type="transmembrane region" description="Helical" evidence="7">
    <location>
        <begin position="365"/>
        <end position="387"/>
    </location>
</feature>
<evidence type="ECO:0000256" key="6">
    <source>
        <dbReference type="ARBA" id="ARBA00038076"/>
    </source>
</evidence>
<evidence type="ECO:0000313" key="11">
    <source>
        <dbReference type="Proteomes" id="UP001470288"/>
    </source>
</evidence>
<protein>
    <submittedName>
        <fullName evidence="10">ABC transporter permease</fullName>
    </submittedName>
</protein>
<evidence type="ECO:0000256" key="5">
    <source>
        <dbReference type="ARBA" id="ARBA00023136"/>
    </source>
</evidence>
<dbReference type="Proteomes" id="UP001470288">
    <property type="component" value="Unassembled WGS sequence"/>
</dbReference>
<keyword evidence="3 7" id="KW-0812">Transmembrane</keyword>
<evidence type="ECO:0000256" key="4">
    <source>
        <dbReference type="ARBA" id="ARBA00022989"/>
    </source>
</evidence>
<evidence type="ECO:0000256" key="2">
    <source>
        <dbReference type="ARBA" id="ARBA00022475"/>
    </source>
</evidence>
<dbReference type="InterPro" id="IPR050250">
    <property type="entry name" value="Macrolide_Exporter_MacB"/>
</dbReference>
<proteinExistence type="inferred from homology"/>
<feature type="transmembrane region" description="Helical" evidence="7">
    <location>
        <begin position="21"/>
        <end position="42"/>
    </location>
</feature>